<dbReference type="PROSITE" id="PS00197">
    <property type="entry name" value="2FE2S_FER_1"/>
    <property type="match status" value="1"/>
</dbReference>
<feature type="domain" description="2Fe-2S ferredoxin-type" evidence="11">
    <location>
        <begin position="35"/>
        <end position="120"/>
    </location>
</feature>
<accession>A0ABY7V7J4</accession>
<dbReference type="NCBIfam" id="NF007985">
    <property type="entry name" value="PRK10713.1"/>
    <property type="match status" value="1"/>
</dbReference>
<gene>
    <name evidence="12" type="ORF">H3N35_14970</name>
</gene>
<dbReference type="SUPFAM" id="SSF54292">
    <property type="entry name" value="2Fe-2S ferredoxin-like"/>
    <property type="match status" value="1"/>
</dbReference>
<keyword evidence="6" id="KW-0408">Iron</keyword>
<comment type="similarity">
    <text evidence="1">Belongs to the 2Fe2S plant-type ferredoxin family.</text>
</comment>
<keyword evidence="8" id="KW-0830">Ubiquinone</keyword>
<evidence type="ECO:0000256" key="9">
    <source>
        <dbReference type="ARBA" id="ARBA00034078"/>
    </source>
</evidence>
<protein>
    <submittedName>
        <fullName evidence="12">2Fe-2S iron-sulfur cluster binding domain-containing protein</fullName>
    </submittedName>
</protein>
<dbReference type="Proteomes" id="UP001215231">
    <property type="component" value="Chromosome"/>
</dbReference>
<keyword evidence="5" id="KW-0249">Electron transport</keyword>
<keyword evidence="13" id="KW-1185">Reference proteome</keyword>
<keyword evidence="3" id="KW-0001">2Fe-2S</keyword>
<organism evidence="12 13">
    <name type="scientific">Thalassomonas haliotis</name>
    <dbReference type="NCBI Taxonomy" id="485448"/>
    <lineage>
        <taxon>Bacteria</taxon>
        <taxon>Pseudomonadati</taxon>
        <taxon>Pseudomonadota</taxon>
        <taxon>Gammaproteobacteria</taxon>
        <taxon>Alteromonadales</taxon>
        <taxon>Colwelliaceae</taxon>
        <taxon>Thalassomonas</taxon>
    </lineage>
</organism>
<dbReference type="InterPro" id="IPR006058">
    <property type="entry name" value="2Fe2S_fd_BS"/>
</dbReference>
<keyword evidence="4" id="KW-0479">Metal-binding</keyword>
<dbReference type="EMBL" id="CP059693">
    <property type="protein sequence ID" value="WDE09635.1"/>
    <property type="molecule type" value="Genomic_DNA"/>
</dbReference>
<dbReference type="InterPro" id="IPR036010">
    <property type="entry name" value="2Fe-2S_ferredoxin-like_sf"/>
</dbReference>
<evidence type="ECO:0000313" key="12">
    <source>
        <dbReference type="EMBL" id="WDE09635.1"/>
    </source>
</evidence>
<evidence type="ECO:0000256" key="10">
    <source>
        <dbReference type="SAM" id="MobiDB-lite"/>
    </source>
</evidence>
<name>A0ABY7V7J4_9GAMM</name>
<dbReference type="CDD" id="cd00207">
    <property type="entry name" value="fer2"/>
    <property type="match status" value="1"/>
</dbReference>
<dbReference type="PANTHER" id="PTHR43112">
    <property type="entry name" value="FERREDOXIN"/>
    <property type="match status" value="1"/>
</dbReference>
<evidence type="ECO:0000256" key="3">
    <source>
        <dbReference type="ARBA" id="ARBA00022714"/>
    </source>
</evidence>
<comment type="cofactor">
    <cofactor evidence="9">
        <name>[2Fe-2S] cluster</name>
        <dbReference type="ChEBI" id="CHEBI:190135"/>
    </cofactor>
</comment>
<evidence type="ECO:0000256" key="5">
    <source>
        <dbReference type="ARBA" id="ARBA00022982"/>
    </source>
</evidence>
<reference evidence="12 13" key="1">
    <citation type="journal article" date="2022" name="Mar. Drugs">
        <title>Bioassay-Guided Fractionation Leads to the Detection of Cholic Acid Generated by the Rare Thalassomonas sp.</title>
        <authorList>
            <person name="Pheiffer F."/>
            <person name="Schneider Y.K."/>
            <person name="Hansen E.H."/>
            <person name="Andersen J.H."/>
            <person name="Isaksson J."/>
            <person name="Busche T."/>
            <person name="R C."/>
            <person name="Kalinowski J."/>
            <person name="Zyl L.V."/>
            <person name="Trindade M."/>
        </authorList>
    </citation>
    <scope>NUCLEOTIDE SEQUENCE [LARGE SCALE GENOMIC DNA]</scope>
    <source>
        <strain evidence="12 13">A5K-61T</strain>
    </source>
</reference>
<proteinExistence type="inferred from homology"/>
<evidence type="ECO:0000256" key="1">
    <source>
        <dbReference type="ARBA" id="ARBA00007874"/>
    </source>
</evidence>
<evidence type="ECO:0000256" key="4">
    <source>
        <dbReference type="ARBA" id="ARBA00022723"/>
    </source>
</evidence>
<feature type="region of interest" description="Disordered" evidence="10">
    <location>
        <begin position="1"/>
        <end position="35"/>
    </location>
</feature>
<sequence length="120" mass="12972">MSKPQSPCLPEVDLPGVDAQHHSADSQVQAQSEEQKVPVISVEGKKVTCTGQYPSILECLEDADVEVHYHCRDGFCGACRVTLEQGKVVYPQGEPLAFVGEGEILTCCSLPVTDIKITLD</sequence>
<dbReference type="InterPro" id="IPR012675">
    <property type="entry name" value="Beta-grasp_dom_sf"/>
</dbReference>
<evidence type="ECO:0000256" key="7">
    <source>
        <dbReference type="ARBA" id="ARBA00023014"/>
    </source>
</evidence>
<dbReference type="RefSeq" id="WP_274049588.1">
    <property type="nucleotide sequence ID" value="NZ_CP059693.1"/>
</dbReference>
<evidence type="ECO:0000256" key="8">
    <source>
        <dbReference type="ARBA" id="ARBA00023075"/>
    </source>
</evidence>
<keyword evidence="7" id="KW-0411">Iron-sulfur</keyword>
<dbReference type="InterPro" id="IPR001041">
    <property type="entry name" value="2Fe-2S_ferredoxin-type"/>
</dbReference>
<dbReference type="PROSITE" id="PS51085">
    <property type="entry name" value="2FE2S_FER_2"/>
    <property type="match status" value="1"/>
</dbReference>
<evidence type="ECO:0000313" key="13">
    <source>
        <dbReference type="Proteomes" id="UP001215231"/>
    </source>
</evidence>
<dbReference type="Gene3D" id="3.10.20.30">
    <property type="match status" value="1"/>
</dbReference>
<evidence type="ECO:0000256" key="6">
    <source>
        <dbReference type="ARBA" id="ARBA00023004"/>
    </source>
</evidence>
<evidence type="ECO:0000256" key="2">
    <source>
        <dbReference type="ARBA" id="ARBA00022448"/>
    </source>
</evidence>
<dbReference type="PANTHER" id="PTHR43112:SF3">
    <property type="entry name" value="FERREDOXIN-2, CHLOROPLASTIC"/>
    <property type="match status" value="1"/>
</dbReference>
<keyword evidence="2" id="KW-0813">Transport</keyword>
<evidence type="ECO:0000259" key="11">
    <source>
        <dbReference type="PROSITE" id="PS51085"/>
    </source>
</evidence>
<dbReference type="Pfam" id="PF00111">
    <property type="entry name" value="Fer2"/>
    <property type="match status" value="1"/>
</dbReference>